<gene>
    <name evidence="4" type="ORF">GTO91_15430</name>
</gene>
<protein>
    <submittedName>
        <fullName evidence="4">TetR family transcriptional regulator</fullName>
    </submittedName>
</protein>
<dbReference type="InterPro" id="IPR050109">
    <property type="entry name" value="HTH-type_TetR-like_transc_reg"/>
</dbReference>
<evidence type="ECO:0000256" key="1">
    <source>
        <dbReference type="ARBA" id="ARBA00023125"/>
    </source>
</evidence>
<name>A0A845L7T8_9FIRM</name>
<dbReference type="GO" id="GO:0000976">
    <property type="term" value="F:transcription cis-regulatory region binding"/>
    <property type="evidence" value="ECO:0007669"/>
    <property type="project" value="TreeGrafter"/>
</dbReference>
<dbReference type="InterPro" id="IPR009057">
    <property type="entry name" value="Homeodomain-like_sf"/>
</dbReference>
<evidence type="ECO:0000313" key="4">
    <source>
        <dbReference type="EMBL" id="MZP31105.1"/>
    </source>
</evidence>
<dbReference type="SUPFAM" id="SSF46689">
    <property type="entry name" value="Homeodomain-like"/>
    <property type="match status" value="1"/>
</dbReference>
<dbReference type="InterPro" id="IPR023772">
    <property type="entry name" value="DNA-bd_HTH_TetR-type_CS"/>
</dbReference>
<dbReference type="AlphaFoldDB" id="A0A845L7T8"/>
<dbReference type="SUPFAM" id="SSF48498">
    <property type="entry name" value="Tetracyclin repressor-like, C-terminal domain"/>
    <property type="match status" value="1"/>
</dbReference>
<organism evidence="4 5">
    <name type="scientific">Heliomicrobium undosum</name>
    <dbReference type="NCBI Taxonomy" id="121734"/>
    <lineage>
        <taxon>Bacteria</taxon>
        <taxon>Bacillati</taxon>
        <taxon>Bacillota</taxon>
        <taxon>Clostridia</taxon>
        <taxon>Eubacteriales</taxon>
        <taxon>Heliobacteriaceae</taxon>
        <taxon>Heliomicrobium</taxon>
    </lineage>
</organism>
<keyword evidence="5" id="KW-1185">Reference proteome</keyword>
<evidence type="ECO:0000259" key="3">
    <source>
        <dbReference type="PROSITE" id="PS50977"/>
    </source>
</evidence>
<dbReference type="InterPro" id="IPR001647">
    <property type="entry name" value="HTH_TetR"/>
</dbReference>
<accession>A0A845L7T8</accession>
<dbReference type="PROSITE" id="PS01081">
    <property type="entry name" value="HTH_TETR_1"/>
    <property type="match status" value="1"/>
</dbReference>
<dbReference type="InterPro" id="IPR036271">
    <property type="entry name" value="Tet_transcr_reg_TetR-rel_C_sf"/>
</dbReference>
<dbReference type="PANTHER" id="PTHR30055">
    <property type="entry name" value="HTH-TYPE TRANSCRIPTIONAL REGULATOR RUTR"/>
    <property type="match status" value="1"/>
</dbReference>
<keyword evidence="1 2" id="KW-0238">DNA-binding</keyword>
<feature type="domain" description="HTH tetR-type" evidence="3">
    <location>
        <begin position="7"/>
        <end position="67"/>
    </location>
</feature>
<dbReference type="OrthoDB" id="9780824at2"/>
<dbReference type="GO" id="GO:0003700">
    <property type="term" value="F:DNA-binding transcription factor activity"/>
    <property type="evidence" value="ECO:0007669"/>
    <property type="project" value="TreeGrafter"/>
</dbReference>
<feature type="DNA-binding region" description="H-T-H motif" evidence="2">
    <location>
        <begin position="30"/>
        <end position="49"/>
    </location>
</feature>
<evidence type="ECO:0000313" key="5">
    <source>
        <dbReference type="Proteomes" id="UP000463470"/>
    </source>
</evidence>
<dbReference type="PRINTS" id="PR00455">
    <property type="entry name" value="HTHTETR"/>
</dbReference>
<dbReference type="Pfam" id="PF00440">
    <property type="entry name" value="TetR_N"/>
    <property type="match status" value="1"/>
</dbReference>
<comment type="caution">
    <text evidence="4">The sequence shown here is derived from an EMBL/GenBank/DDBJ whole genome shotgun (WGS) entry which is preliminary data.</text>
</comment>
<evidence type="ECO:0000256" key="2">
    <source>
        <dbReference type="PROSITE-ProRule" id="PRU00335"/>
    </source>
</evidence>
<dbReference type="PROSITE" id="PS50977">
    <property type="entry name" value="HTH_TETR_2"/>
    <property type="match status" value="1"/>
</dbReference>
<dbReference type="Gene3D" id="1.10.357.10">
    <property type="entry name" value="Tetracycline Repressor, domain 2"/>
    <property type="match status" value="1"/>
</dbReference>
<dbReference type="RefSeq" id="WP_161259626.1">
    <property type="nucleotide sequence ID" value="NZ_WXEY01000025.1"/>
</dbReference>
<dbReference type="Proteomes" id="UP000463470">
    <property type="component" value="Unassembled WGS sequence"/>
</dbReference>
<proteinExistence type="predicted"/>
<dbReference type="PANTHER" id="PTHR30055:SF226">
    <property type="entry name" value="HTH-TYPE TRANSCRIPTIONAL REGULATOR PKSA"/>
    <property type="match status" value="1"/>
</dbReference>
<dbReference type="EMBL" id="WXEY01000025">
    <property type="protein sequence ID" value="MZP31105.1"/>
    <property type="molecule type" value="Genomic_DNA"/>
</dbReference>
<reference evidence="4 5" key="1">
    <citation type="submission" date="2020-01" db="EMBL/GenBank/DDBJ databases">
        <title>Whole-genome sequence of Heliobacterium undosum DSM 13378.</title>
        <authorList>
            <person name="Kyndt J.A."/>
            <person name="Meyer T.E."/>
        </authorList>
    </citation>
    <scope>NUCLEOTIDE SEQUENCE [LARGE SCALE GENOMIC DNA]</scope>
    <source>
        <strain evidence="4 5">DSM 13378</strain>
    </source>
</reference>
<sequence>MTDLCGSERRDMFKAAAMELACQHGYEGATIKRIAQKCGVTVGTIYHYFENKEELFREALRERTFATVLKKLIGEIEEKPIDEGLFRVAMGFVGFLRERRNLISILVSEGLHNGEFGGLFMDIVRQNTELMKSYFDRKIAADELAPIDSRIAVQMFFGHFFTAYLHKERMQMEHLPPLDEAFVRGSIALLLHSWTQP</sequence>